<dbReference type="AlphaFoldDB" id="A0A5P8VW77"/>
<protein>
    <submittedName>
        <fullName evidence="1">Uncharacterized protein</fullName>
    </submittedName>
</protein>
<organism evidence="1 2">
    <name type="scientific">Nostoc sphaeroides CCNUC1</name>
    <dbReference type="NCBI Taxonomy" id="2653204"/>
    <lineage>
        <taxon>Bacteria</taxon>
        <taxon>Bacillati</taxon>
        <taxon>Cyanobacteriota</taxon>
        <taxon>Cyanophyceae</taxon>
        <taxon>Nostocales</taxon>
        <taxon>Nostocaceae</taxon>
        <taxon>Nostoc</taxon>
    </lineage>
</organism>
<dbReference type="RefSeq" id="WP_194198750.1">
    <property type="nucleotide sequence ID" value="NZ_CP045226.1"/>
</dbReference>
<name>A0A5P8VW77_9NOSO</name>
<gene>
    <name evidence="1" type="ORF">GXM_02115</name>
</gene>
<evidence type="ECO:0000313" key="2">
    <source>
        <dbReference type="Proteomes" id="UP000326678"/>
    </source>
</evidence>
<dbReference type="EMBL" id="CP045226">
    <property type="protein sequence ID" value="QFS44640.1"/>
    <property type="molecule type" value="Genomic_DNA"/>
</dbReference>
<keyword evidence="2" id="KW-1185">Reference proteome</keyword>
<accession>A0A5P8VW77</accession>
<reference evidence="1 2" key="1">
    <citation type="submission" date="2019-10" db="EMBL/GenBank/DDBJ databases">
        <title>Genomic and transcriptomic insights into the perfect genentic adaptation of a filamentous nitrogen-fixing cyanobacterium to rice fields.</title>
        <authorList>
            <person name="Chen Z."/>
        </authorList>
    </citation>
    <scope>NUCLEOTIDE SEQUENCE [LARGE SCALE GENOMIC DNA]</scope>
    <source>
        <strain evidence="1">CCNUC1</strain>
    </source>
</reference>
<proteinExistence type="predicted"/>
<dbReference type="KEGG" id="nsh:GXM_02115"/>
<evidence type="ECO:0000313" key="1">
    <source>
        <dbReference type="EMBL" id="QFS44640.1"/>
    </source>
</evidence>
<dbReference type="Proteomes" id="UP000326678">
    <property type="component" value="Chromosome Gxm1"/>
</dbReference>
<sequence length="50" mass="5768">MTIVDIAKLSDELQLNGIYTYKCLSKGTVQTLDQDYIIKSVFFVTNFYIL</sequence>